<feature type="transmembrane region" description="Helical" evidence="6">
    <location>
        <begin position="304"/>
        <end position="325"/>
    </location>
</feature>
<feature type="transmembrane region" description="Helical" evidence="6">
    <location>
        <begin position="167"/>
        <end position="189"/>
    </location>
</feature>
<dbReference type="PROSITE" id="PS50850">
    <property type="entry name" value="MFS"/>
    <property type="match status" value="1"/>
</dbReference>
<dbReference type="Gene3D" id="1.20.1720.10">
    <property type="entry name" value="Multidrug resistance protein D"/>
    <property type="match status" value="1"/>
</dbReference>
<feature type="transmembrane region" description="Helical" evidence="6">
    <location>
        <begin position="105"/>
        <end position="127"/>
    </location>
</feature>
<feature type="transmembrane region" description="Helical" evidence="6">
    <location>
        <begin position="404"/>
        <end position="422"/>
    </location>
</feature>
<evidence type="ECO:0000313" key="9">
    <source>
        <dbReference type="Proteomes" id="UP000707731"/>
    </source>
</evidence>
<keyword evidence="9" id="KW-1185">Reference proteome</keyword>
<dbReference type="RefSeq" id="WP_195001102.1">
    <property type="nucleotide sequence ID" value="NZ_JADLQN010000001.1"/>
</dbReference>
<evidence type="ECO:0000256" key="3">
    <source>
        <dbReference type="ARBA" id="ARBA00022989"/>
    </source>
</evidence>
<evidence type="ECO:0000256" key="6">
    <source>
        <dbReference type="SAM" id="Phobius"/>
    </source>
</evidence>
<organism evidence="8 9">
    <name type="scientific">Nocardia higoensis</name>
    <dbReference type="NCBI Taxonomy" id="228599"/>
    <lineage>
        <taxon>Bacteria</taxon>
        <taxon>Bacillati</taxon>
        <taxon>Actinomycetota</taxon>
        <taxon>Actinomycetes</taxon>
        <taxon>Mycobacteriales</taxon>
        <taxon>Nocardiaceae</taxon>
        <taxon>Nocardia</taxon>
    </lineage>
</organism>
<dbReference type="CDD" id="cd17321">
    <property type="entry name" value="MFS_MMR_MDR_like"/>
    <property type="match status" value="1"/>
</dbReference>
<feature type="transmembrane region" description="Helical" evidence="6">
    <location>
        <begin position="332"/>
        <end position="348"/>
    </location>
</feature>
<evidence type="ECO:0000256" key="4">
    <source>
        <dbReference type="ARBA" id="ARBA00023136"/>
    </source>
</evidence>
<accession>A0ABS0D762</accession>
<feature type="transmembrane region" description="Helical" evidence="6">
    <location>
        <begin position="231"/>
        <end position="250"/>
    </location>
</feature>
<keyword evidence="4 6" id="KW-0472">Membrane</keyword>
<evidence type="ECO:0000256" key="1">
    <source>
        <dbReference type="ARBA" id="ARBA00004651"/>
    </source>
</evidence>
<feature type="domain" description="Major facilitator superfamily (MFS) profile" evidence="7">
    <location>
        <begin position="1"/>
        <end position="499"/>
    </location>
</feature>
<evidence type="ECO:0000256" key="5">
    <source>
        <dbReference type="SAM" id="MobiDB-lite"/>
    </source>
</evidence>
<dbReference type="InterPro" id="IPR020846">
    <property type="entry name" value="MFS_dom"/>
</dbReference>
<keyword evidence="3 6" id="KW-1133">Transmembrane helix</keyword>
<dbReference type="Pfam" id="PF07690">
    <property type="entry name" value="MFS_1"/>
    <property type="match status" value="1"/>
</dbReference>
<feature type="transmembrane region" description="Helical" evidence="6">
    <location>
        <begin position="53"/>
        <end position="73"/>
    </location>
</feature>
<dbReference type="InterPro" id="IPR011701">
    <property type="entry name" value="MFS"/>
</dbReference>
<dbReference type="Gene3D" id="1.20.1250.20">
    <property type="entry name" value="MFS general substrate transporter like domains"/>
    <property type="match status" value="1"/>
</dbReference>
<feature type="compositionally biased region" description="Basic and acidic residues" evidence="5">
    <location>
        <begin position="526"/>
        <end position="543"/>
    </location>
</feature>
<feature type="transmembrane region" description="Helical" evidence="6">
    <location>
        <begin position="262"/>
        <end position="292"/>
    </location>
</feature>
<feature type="transmembrane region" description="Helical" evidence="6">
    <location>
        <begin position="12"/>
        <end position="33"/>
    </location>
</feature>
<reference evidence="8 9" key="1">
    <citation type="submission" date="2020-10" db="EMBL/GenBank/DDBJ databases">
        <title>Identification of Nocardia species via Next-generation sequencing and recognition of intraspecies genetic diversity.</title>
        <authorList>
            <person name="Li P."/>
            <person name="Li P."/>
            <person name="Lu B."/>
        </authorList>
    </citation>
    <scope>NUCLEOTIDE SEQUENCE [LARGE SCALE GENOMIC DNA]</scope>
    <source>
        <strain evidence="8 9">BJ06-0143</strain>
    </source>
</reference>
<evidence type="ECO:0000256" key="2">
    <source>
        <dbReference type="ARBA" id="ARBA00022692"/>
    </source>
</evidence>
<feature type="transmembrane region" description="Helical" evidence="6">
    <location>
        <begin position="80"/>
        <end position="99"/>
    </location>
</feature>
<feature type="transmembrane region" description="Helical" evidence="6">
    <location>
        <begin position="476"/>
        <end position="496"/>
    </location>
</feature>
<dbReference type="InterPro" id="IPR036259">
    <property type="entry name" value="MFS_trans_sf"/>
</dbReference>
<evidence type="ECO:0000313" key="8">
    <source>
        <dbReference type="EMBL" id="MBF6354319.1"/>
    </source>
</evidence>
<name>A0ABS0D762_9NOCA</name>
<gene>
    <name evidence="8" type="ORF">IU449_07155</name>
</gene>
<evidence type="ECO:0000259" key="7">
    <source>
        <dbReference type="PROSITE" id="PS50850"/>
    </source>
</evidence>
<dbReference type="SUPFAM" id="SSF103473">
    <property type="entry name" value="MFS general substrate transporter"/>
    <property type="match status" value="1"/>
</dbReference>
<feature type="transmembrane region" description="Helical" evidence="6">
    <location>
        <begin position="360"/>
        <end position="383"/>
    </location>
</feature>
<comment type="caution">
    <text evidence="8">The sequence shown here is derived from an EMBL/GenBank/DDBJ whole genome shotgun (WGS) entry which is preliminary data.</text>
</comment>
<comment type="subcellular location">
    <subcellularLocation>
        <location evidence="1">Cell membrane</location>
        <topology evidence="1">Multi-pass membrane protein</topology>
    </subcellularLocation>
</comment>
<feature type="transmembrane region" description="Helical" evidence="6">
    <location>
        <begin position="139"/>
        <end position="161"/>
    </location>
</feature>
<dbReference type="PANTHER" id="PTHR42718">
    <property type="entry name" value="MAJOR FACILITATOR SUPERFAMILY MULTIDRUG TRANSPORTER MFSC"/>
    <property type="match status" value="1"/>
</dbReference>
<dbReference type="EMBL" id="JADLQN010000001">
    <property type="protein sequence ID" value="MBF6354319.1"/>
    <property type="molecule type" value="Genomic_DNA"/>
</dbReference>
<keyword evidence="2 6" id="KW-0812">Transmembrane</keyword>
<dbReference type="Proteomes" id="UP000707731">
    <property type="component" value="Unassembled WGS sequence"/>
</dbReference>
<proteinExistence type="predicted"/>
<feature type="region of interest" description="Disordered" evidence="5">
    <location>
        <begin position="505"/>
        <end position="543"/>
    </location>
</feature>
<feature type="transmembrane region" description="Helical" evidence="6">
    <location>
        <begin position="201"/>
        <end position="219"/>
    </location>
</feature>
<protein>
    <submittedName>
        <fullName evidence="8">MFS transporter</fullName>
    </submittedName>
</protein>
<dbReference type="PANTHER" id="PTHR42718:SF42">
    <property type="entry name" value="EXPORT PROTEIN"/>
    <property type="match status" value="1"/>
</dbReference>
<sequence length="543" mass="55326">MDTTAVRLSGRQWWLLAVGCMGVALVIAAMAALYTALPEIAADTGATQQQLTWIIDGYTLMLACLVLPCGALGDRYGRRLVLVLGLVVFSLASALPLALNSPTWLIVARAFAGVGAALVMPSTLSLLTANFPESRRSAAIATWAGVAGVSAVIGFLGSGLLLEFFSWLSIFVGMAAAGAVLAVAGCTVVDSVDDSRPAMDPLGTVCSAAAVGLLVIGAIEAPVRGWTDPLTLFALVGAVLAGVGFVFVELRVRRPLLDVRLFAVRGFGAGSVAVGMQFLAAFGTFLLIMQFMQLFLGYSALKSAVALAPMIVPMIALAMAAPYLAERYGLRLPTLTGVGMIGIALLGLSRLTPESDYLDLLWPLLVMSSGLGLSSPPATAAIIANTPAAKHGVASAVNDAAREVGAAVGIAIAGSVLAAGYTERIAPILPQLPEQAREPVGGSLAAAVQVAEQAGPQADPLVDAAQSAFMHGASNAALALGVVTLVAAALLGLWAPGRSATPAVLRPEEAARGGTPSDEVSAVEEAAVRRRTGSDGSKKATHA</sequence>